<sequence length="112" mass="11620">MSRVAGLSGELTRSFSTGNTPPILLATGVVASNAPAEGIVKVSGHVERIGAPGRFQRHRGQPPFTGPGKTVKIAITGPDSKGGAPPPRPATLTYQRADDASRIFDGRWQCGS</sequence>
<keyword evidence="2" id="KW-1185">Reference proteome</keyword>
<accession>A0AAE3N285</accession>
<dbReference type="EMBL" id="JANFPI010000006">
    <property type="protein sequence ID" value="MCX8998856.1"/>
    <property type="molecule type" value="Genomic_DNA"/>
</dbReference>
<evidence type="ECO:0000313" key="2">
    <source>
        <dbReference type="Proteomes" id="UP001208771"/>
    </source>
</evidence>
<organism evidence="1 2">
    <name type="scientific">Ectorhizobium quercum</name>
    <dbReference type="NCBI Taxonomy" id="2965071"/>
    <lineage>
        <taxon>Bacteria</taxon>
        <taxon>Pseudomonadati</taxon>
        <taxon>Pseudomonadota</taxon>
        <taxon>Alphaproteobacteria</taxon>
        <taxon>Hyphomicrobiales</taxon>
        <taxon>Rhizobiaceae</taxon>
        <taxon>Ectorhizobium</taxon>
    </lineage>
</organism>
<name>A0AAE3N285_9HYPH</name>
<dbReference type="RefSeq" id="WP_306412359.1">
    <property type="nucleotide sequence ID" value="NZ_JANFPI010000006.1"/>
</dbReference>
<gene>
    <name evidence="1" type="ORF">NOF55_17215</name>
</gene>
<dbReference type="Proteomes" id="UP001208771">
    <property type="component" value="Unassembled WGS sequence"/>
</dbReference>
<comment type="caution">
    <text evidence="1">The sequence shown here is derived from an EMBL/GenBank/DDBJ whole genome shotgun (WGS) entry which is preliminary data.</text>
</comment>
<protein>
    <submittedName>
        <fullName evidence="1">Uncharacterized protein</fullName>
    </submittedName>
</protein>
<proteinExistence type="predicted"/>
<dbReference type="AlphaFoldDB" id="A0AAE3N285"/>
<reference evidence="1" key="1">
    <citation type="submission" date="2022-07" db="EMBL/GenBank/DDBJ databases">
        <title>Ectorhizobium quercum gen.nov., sp. nov.</title>
        <authorList>
            <person name="Ma T."/>
            <person name="Li Y."/>
        </authorList>
    </citation>
    <scope>NUCLEOTIDE SEQUENCE</scope>
    <source>
        <strain evidence="1">BDR2-2</strain>
    </source>
</reference>
<evidence type="ECO:0000313" key="1">
    <source>
        <dbReference type="EMBL" id="MCX8998856.1"/>
    </source>
</evidence>